<keyword evidence="4" id="KW-0067">ATP-binding</keyword>
<dbReference type="Pfam" id="PF13191">
    <property type="entry name" value="AAA_16"/>
    <property type="match status" value="1"/>
</dbReference>
<name>A0A0F9CZ09_9ZZZZ</name>
<dbReference type="Gene3D" id="1.10.510.10">
    <property type="entry name" value="Transferase(Phosphotransferase) domain 1"/>
    <property type="match status" value="1"/>
</dbReference>
<dbReference type="Pfam" id="PF00069">
    <property type="entry name" value="Pkinase"/>
    <property type="match status" value="1"/>
</dbReference>
<dbReference type="GO" id="GO:0004674">
    <property type="term" value="F:protein serine/threonine kinase activity"/>
    <property type="evidence" value="ECO:0007669"/>
    <property type="project" value="TreeGrafter"/>
</dbReference>
<protein>
    <recommendedName>
        <fullName evidence="5">Protein kinase domain-containing protein</fullName>
    </recommendedName>
</protein>
<evidence type="ECO:0000256" key="3">
    <source>
        <dbReference type="ARBA" id="ARBA00022777"/>
    </source>
</evidence>
<keyword evidence="2" id="KW-0547">Nucleotide-binding</keyword>
<proteinExistence type="predicted"/>
<evidence type="ECO:0000256" key="4">
    <source>
        <dbReference type="ARBA" id="ARBA00022840"/>
    </source>
</evidence>
<gene>
    <name evidence="6" type="ORF">LCGC14_2263540</name>
</gene>
<dbReference type="PROSITE" id="PS50011">
    <property type="entry name" value="PROTEIN_KINASE_DOM"/>
    <property type="match status" value="1"/>
</dbReference>
<keyword evidence="1" id="KW-0808">Transferase</keyword>
<comment type="caution">
    <text evidence="6">The sequence shown here is derived from an EMBL/GenBank/DDBJ whole genome shotgun (WGS) entry which is preliminary data.</text>
</comment>
<dbReference type="InterPro" id="IPR011009">
    <property type="entry name" value="Kinase-like_dom_sf"/>
</dbReference>
<sequence>MLIKILKKEYRDSKETDILKHEYTITKDLEIEEIVRPHELVTHDGVPALILEDFGGEPLTRLIESERMELEQFLGTAVKISTALEAIHGKRIIHKNINPRNILINSDTGQLKITDFEISSIMSKESSEKPPANMLEGNLAYMSPEQTGRTNSEVDNRSDLYSLGVVFYEMLTGELPFQAEAPLELIHSHIAKMPVPPHEVDIRIPETVSRIVMKLLYKTAEERYQSARGLKADLNRCLSESNATGKIGYFEPGGDDRSPVFTVSRGFYGREPELSLLKECFTEVCGGRKVMGLASGYSGVGKTSLMREANKAFA</sequence>
<accession>A0A0F9CZ09</accession>
<dbReference type="InterPro" id="IPR000719">
    <property type="entry name" value="Prot_kinase_dom"/>
</dbReference>
<keyword evidence="3" id="KW-0418">Kinase</keyword>
<evidence type="ECO:0000313" key="6">
    <source>
        <dbReference type="EMBL" id="KKL54623.1"/>
    </source>
</evidence>
<dbReference type="AlphaFoldDB" id="A0A0F9CZ09"/>
<dbReference type="EMBL" id="LAZR01031132">
    <property type="protein sequence ID" value="KKL54623.1"/>
    <property type="molecule type" value="Genomic_DNA"/>
</dbReference>
<dbReference type="SUPFAM" id="SSF56112">
    <property type="entry name" value="Protein kinase-like (PK-like)"/>
    <property type="match status" value="1"/>
</dbReference>
<dbReference type="InterPro" id="IPR041664">
    <property type="entry name" value="AAA_16"/>
</dbReference>
<feature type="domain" description="Protein kinase" evidence="5">
    <location>
        <begin position="1"/>
        <end position="238"/>
    </location>
</feature>
<evidence type="ECO:0000256" key="2">
    <source>
        <dbReference type="ARBA" id="ARBA00022741"/>
    </source>
</evidence>
<dbReference type="CDD" id="cd14014">
    <property type="entry name" value="STKc_PknB_like"/>
    <property type="match status" value="1"/>
</dbReference>
<organism evidence="6">
    <name type="scientific">marine sediment metagenome</name>
    <dbReference type="NCBI Taxonomy" id="412755"/>
    <lineage>
        <taxon>unclassified sequences</taxon>
        <taxon>metagenomes</taxon>
        <taxon>ecological metagenomes</taxon>
    </lineage>
</organism>
<dbReference type="PANTHER" id="PTHR43289">
    <property type="entry name" value="MITOGEN-ACTIVATED PROTEIN KINASE KINASE KINASE 20-RELATED"/>
    <property type="match status" value="1"/>
</dbReference>
<dbReference type="GO" id="GO:0005524">
    <property type="term" value="F:ATP binding"/>
    <property type="evidence" value="ECO:0007669"/>
    <property type="project" value="UniProtKB-KW"/>
</dbReference>
<evidence type="ECO:0000256" key="1">
    <source>
        <dbReference type="ARBA" id="ARBA00022679"/>
    </source>
</evidence>
<reference evidence="6" key="1">
    <citation type="journal article" date="2015" name="Nature">
        <title>Complex archaea that bridge the gap between prokaryotes and eukaryotes.</title>
        <authorList>
            <person name="Spang A."/>
            <person name="Saw J.H."/>
            <person name="Jorgensen S.L."/>
            <person name="Zaremba-Niedzwiedzka K."/>
            <person name="Martijn J."/>
            <person name="Lind A.E."/>
            <person name="van Eijk R."/>
            <person name="Schleper C."/>
            <person name="Guy L."/>
            <person name="Ettema T.J."/>
        </authorList>
    </citation>
    <scope>NUCLEOTIDE SEQUENCE</scope>
</reference>
<evidence type="ECO:0000259" key="5">
    <source>
        <dbReference type="PROSITE" id="PS50011"/>
    </source>
</evidence>
<dbReference type="PANTHER" id="PTHR43289:SF34">
    <property type="entry name" value="SERINE_THREONINE-PROTEIN KINASE YBDM-RELATED"/>
    <property type="match status" value="1"/>
</dbReference>